<dbReference type="GO" id="GO:0070004">
    <property type="term" value="F:cysteine-type exopeptidase activity"/>
    <property type="evidence" value="ECO:0007669"/>
    <property type="project" value="InterPro"/>
</dbReference>
<organism evidence="2 3">
    <name type="scientific">Mytilus edulis</name>
    <name type="common">Blue mussel</name>
    <dbReference type="NCBI Taxonomy" id="6550"/>
    <lineage>
        <taxon>Eukaryota</taxon>
        <taxon>Metazoa</taxon>
        <taxon>Spiralia</taxon>
        <taxon>Lophotrochozoa</taxon>
        <taxon>Mollusca</taxon>
        <taxon>Bivalvia</taxon>
        <taxon>Autobranchia</taxon>
        <taxon>Pteriomorphia</taxon>
        <taxon>Mytilida</taxon>
        <taxon>Mytiloidea</taxon>
        <taxon>Mytilidae</taxon>
        <taxon>Mytilinae</taxon>
        <taxon>Mytilus</taxon>
    </lineage>
</organism>
<accession>A0A8S3T0W3</accession>
<reference evidence="2" key="1">
    <citation type="submission" date="2021-03" db="EMBL/GenBank/DDBJ databases">
        <authorList>
            <person name="Bekaert M."/>
        </authorList>
    </citation>
    <scope>NUCLEOTIDE SEQUENCE</scope>
</reference>
<sequence length="828" mass="94823">MIFVISIDGSSIADIFLRLLILKYDLNLTLFQRFQPQRGIRTKRKRKYRLALEYGSKLGRSTEACLKTGGYLTEDEIKDYDDNVLAANTEHWVDILRDVTFPTVTTPFHLEDAKLFIDVYTRLYQNKDSSQSIDLDWQTHLKDEEKRHINTISERLGKAMSIYTTKGYAFVKLSSRSAKDAPLIQKRFKSLYINRLSSFEESEKGNENVKITCLLQAGFDALRVKTSFDVIDMFIRSERVYQDLLLAVKHKDNFTENFIIREFVDIDVDMEFRGFVFDGELNALSQYNYLLFSKRLNDKQEEIAGKIREFYNSVVRPKLTAGEYFLQKYVIDFAVTRSDKEGSLDKLWVIEINPFLNTTDGALFSWEKERDILEGKQGFQFRIVQQTKPGSLTMMPQSIRELLKQHRFLHLRSRRHHQCDVTADSVQRKYRIINSECLMSLWHTHPKDHAPDSKIMCTLVEIDQVSATHAVVLSKSAWTWGAEMGANDKGLCIGCTAVWTKLCHPGDHSAKLMGVDYVRLGLERCSTSKEALDTITELLDKHGQCGLTSQDHSFGQWSYNTSFIFVDPKEAWLLETAGEFWAAKHISDGHFNVSSCLRIADDYDKLSPGLVEKATEAGHWKAGNGSFNFSQAFAAEFDGLSLTDIQRPQHRQAEGEKLMTNMSKDGSFNMECMREVLRDEGSSINFMGELYTVGSQISVLSLDVNIPHCHWFTATPNPSLSVFKPFIFCSSVDIGEVTSSPATGERARASFQTNVDRRHPLFIAHEKARPLMESDDPIGQRLLSTMQQLEQNCITEMQEFLQSFSESNLNDVQDLFKDISESETKFYK</sequence>
<name>A0A8S3T0W3_MYTED</name>
<proteinExistence type="inferred from homology"/>
<dbReference type="PANTHER" id="PTHR12994">
    <property type="entry name" value="SECERNIN"/>
    <property type="match status" value="1"/>
</dbReference>
<evidence type="ECO:0000256" key="1">
    <source>
        <dbReference type="ARBA" id="ARBA00005705"/>
    </source>
</evidence>
<comment type="caution">
    <text evidence="2">The sequence shown here is derived from an EMBL/GenBank/DDBJ whole genome shotgun (WGS) entry which is preliminary data.</text>
</comment>
<gene>
    <name evidence="2" type="ORF">MEDL_40360</name>
</gene>
<dbReference type="GO" id="GO:0016805">
    <property type="term" value="F:dipeptidase activity"/>
    <property type="evidence" value="ECO:0007669"/>
    <property type="project" value="InterPro"/>
</dbReference>
<dbReference type="Proteomes" id="UP000683360">
    <property type="component" value="Unassembled WGS sequence"/>
</dbReference>
<keyword evidence="3" id="KW-1185">Reference proteome</keyword>
<evidence type="ECO:0000313" key="3">
    <source>
        <dbReference type="Proteomes" id="UP000683360"/>
    </source>
</evidence>
<dbReference type="InterPro" id="IPR005322">
    <property type="entry name" value="Peptidase_C69"/>
</dbReference>
<protein>
    <submittedName>
        <fullName evidence="2">SCRN</fullName>
    </submittedName>
</protein>
<dbReference type="PANTHER" id="PTHR12994:SF17">
    <property type="entry name" value="LD30995P"/>
    <property type="match status" value="1"/>
</dbReference>
<dbReference type="GO" id="GO:0006508">
    <property type="term" value="P:proteolysis"/>
    <property type="evidence" value="ECO:0007669"/>
    <property type="project" value="InterPro"/>
</dbReference>
<dbReference type="OrthoDB" id="5175656at2759"/>
<dbReference type="AlphaFoldDB" id="A0A8S3T0W3"/>
<dbReference type="Gene3D" id="3.60.60.10">
    <property type="entry name" value="Penicillin V Acylase, Chain A"/>
    <property type="match status" value="1"/>
</dbReference>
<dbReference type="Pfam" id="PF07065">
    <property type="entry name" value="D123"/>
    <property type="match status" value="1"/>
</dbReference>
<dbReference type="InterPro" id="IPR009772">
    <property type="entry name" value="CDC123"/>
</dbReference>
<comment type="similarity">
    <text evidence="1">Belongs to the peptidase C69 family. Secernin subfamily.</text>
</comment>
<evidence type="ECO:0000313" key="2">
    <source>
        <dbReference type="EMBL" id="CAG2227393.1"/>
    </source>
</evidence>
<dbReference type="EMBL" id="CAJPWZ010001961">
    <property type="protein sequence ID" value="CAG2227393.1"/>
    <property type="molecule type" value="Genomic_DNA"/>
</dbReference>